<feature type="domain" description="IclR-ED" evidence="6">
    <location>
        <begin position="104"/>
        <end position="288"/>
    </location>
</feature>
<dbReference type="AlphaFoldDB" id="A0A9W7TWX3"/>
<dbReference type="InterPro" id="IPR036388">
    <property type="entry name" value="WH-like_DNA-bd_sf"/>
</dbReference>
<protein>
    <submittedName>
        <fullName evidence="7">IclR family transcriptional regulator</fullName>
    </submittedName>
</protein>
<dbReference type="GO" id="GO:0003700">
    <property type="term" value="F:DNA-binding transcription factor activity"/>
    <property type="evidence" value="ECO:0007669"/>
    <property type="project" value="TreeGrafter"/>
</dbReference>
<evidence type="ECO:0000256" key="4">
    <source>
        <dbReference type="SAM" id="MobiDB-lite"/>
    </source>
</evidence>
<dbReference type="Proteomes" id="UP000480854">
    <property type="component" value="Unassembled WGS sequence"/>
</dbReference>
<dbReference type="SMART" id="SM00346">
    <property type="entry name" value="HTH_ICLR"/>
    <property type="match status" value="1"/>
</dbReference>
<name>A0A9W7TWX3_9PROT</name>
<dbReference type="Gene3D" id="3.30.450.40">
    <property type="match status" value="1"/>
</dbReference>
<dbReference type="GO" id="GO:0045892">
    <property type="term" value="P:negative regulation of DNA-templated transcription"/>
    <property type="evidence" value="ECO:0007669"/>
    <property type="project" value="TreeGrafter"/>
</dbReference>
<evidence type="ECO:0000256" key="3">
    <source>
        <dbReference type="ARBA" id="ARBA00023163"/>
    </source>
</evidence>
<dbReference type="InterPro" id="IPR050707">
    <property type="entry name" value="HTH_MetabolicPath_Reg"/>
</dbReference>
<dbReference type="InterPro" id="IPR036390">
    <property type="entry name" value="WH_DNA-bd_sf"/>
</dbReference>
<proteinExistence type="predicted"/>
<dbReference type="SUPFAM" id="SSF46785">
    <property type="entry name" value="Winged helix' DNA-binding domain"/>
    <property type="match status" value="1"/>
</dbReference>
<gene>
    <name evidence="7" type="ORF">DS843_15070</name>
</gene>
<dbReference type="PANTHER" id="PTHR30136">
    <property type="entry name" value="HELIX-TURN-HELIX TRANSCRIPTIONAL REGULATOR, ICLR FAMILY"/>
    <property type="match status" value="1"/>
</dbReference>
<keyword evidence="8" id="KW-1185">Reference proteome</keyword>
<dbReference type="Pfam" id="PF01614">
    <property type="entry name" value="IclR_C"/>
    <property type="match status" value="1"/>
</dbReference>
<dbReference type="Pfam" id="PF09339">
    <property type="entry name" value="HTH_IclR"/>
    <property type="match status" value="1"/>
</dbReference>
<sequence length="297" mass="32782">MAPRRPSSRPSDTDFPPGDAPSGDAPVKEEGAARSGDPLMVMSVEKAFRVLNAFDAARPAMSLTQIATIVGMDKSAAQRFTHTLERLGYLRKDPETKRFELTVKTLDLGHHYLRGNGLLERSMPYLMHLSKTTEETINLTELDDTEIVFVSRFMSRHVLNTDVVIGMRMPAYCTAPGVAMLSRMPMEEVCDRLDRMDLHPYTPNTTWRREDLLAKIERSAGLGYATAFEEYYHGDLSLAAAIVNPAGAPIGAINIAVSRSRFTPQEAEERFAPLVVAAAASISTIGRPAPPRKIAHR</sequence>
<dbReference type="OrthoDB" id="6057486at2"/>
<evidence type="ECO:0000259" key="6">
    <source>
        <dbReference type="PROSITE" id="PS51078"/>
    </source>
</evidence>
<accession>A0A9W7TWX3</accession>
<dbReference type="SUPFAM" id="SSF55781">
    <property type="entry name" value="GAF domain-like"/>
    <property type="match status" value="1"/>
</dbReference>
<keyword evidence="2" id="KW-0238">DNA-binding</keyword>
<dbReference type="InterPro" id="IPR029016">
    <property type="entry name" value="GAF-like_dom_sf"/>
</dbReference>
<dbReference type="RefSeq" id="WP_149469730.1">
    <property type="nucleotide sequence ID" value="NZ_QOKW01000011.1"/>
</dbReference>
<feature type="domain" description="HTH iclR-type" evidence="5">
    <location>
        <begin position="41"/>
        <end position="103"/>
    </location>
</feature>
<evidence type="ECO:0000313" key="7">
    <source>
        <dbReference type="EMBL" id="KAA0679697.1"/>
    </source>
</evidence>
<keyword evidence="1" id="KW-0805">Transcription regulation</keyword>
<evidence type="ECO:0000256" key="2">
    <source>
        <dbReference type="ARBA" id="ARBA00023125"/>
    </source>
</evidence>
<evidence type="ECO:0000256" key="1">
    <source>
        <dbReference type="ARBA" id="ARBA00023015"/>
    </source>
</evidence>
<dbReference type="InterPro" id="IPR005471">
    <property type="entry name" value="Tscrpt_reg_IclR_N"/>
</dbReference>
<dbReference type="EMBL" id="QOKW01000011">
    <property type="protein sequence ID" value="KAA0679697.1"/>
    <property type="molecule type" value="Genomic_DNA"/>
</dbReference>
<evidence type="ECO:0000259" key="5">
    <source>
        <dbReference type="PROSITE" id="PS51077"/>
    </source>
</evidence>
<feature type="region of interest" description="Disordered" evidence="4">
    <location>
        <begin position="1"/>
        <end position="36"/>
    </location>
</feature>
<reference evidence="7 8" key="1">
    <citation type="submission" date="2018-07" db="EMBL/GenBank/DDBJ databases">
        <title>Genome sequence of Azospirillum sp. ATCC 49961.</title>
        <authorList>
            <person name="Sant'Anna F.H."/>
            <person name="Baldani J.I."/>
            <person name="Zilli J.E."/>
            <person name="Reis V.M."/>
            <person name="Hartmann A."/>
            <person name="Cruz L."/>
            <person name="de Souza E.M."/>
            <person name="de Oliveira Pedrosa F."/>
            <person name="Passaglia L.M.P."/>
        </authorList>
    </citation>
    <scope>NUCLEOTIDE SEQUENCE [LARGE SCALE GENOMIC DNA]</scope>
    <source>
        <strain evidence="7 8">ATCC 49961</strain>
    </source>
</reference>
<dbReference type="PANTHER" id="PTHR30136:SF34">
    <property type="entry name" value="TRANSCRIPTIONAL REGULATOR"/>
    <property type="match status" value="1"/>
</dbReference>
<dbReference type="PROSITE" id="PS51078">
    <property type="entry name" value="ICLR_ED"/>
    <property type="match status" value="1"/>
</dbReference>
<keyword evidence="3" id="KW-0804">Transcription</keyword>
<dbReference type="PROSITE" id="PS51077">
    <property type="entry name" value="HTH_ICLR"/>
    <property type="match status" value="1"/>
</dbReference>
<evidence type="ECO:0000313" key="8">
    <source>
        <dbReference type="Proteomes" id="UP000480854"/>
    </source>
</evidence>
<dbReference type="Gene3D" id="1.10.10.10">
    <property type="entry name" value="Winged helix-like DNA-binding domain superfamily/Winged helix DNA-binding domain"/>
    <property type="match status" value="1"/>
</dbReference>
<comment type="caution">
    <text evidence="7">The sequence shown here is derived from an EMBL/GenBank/DDBJ whole genome shotgun (WGS) entry which is preliminary data.</text>
</comment>
<dbReference type="GO" id="GO:0003677">
    <property type="term" value="F:DNA binding"/>
    <property type="evidence" value="ECO:0007669"/>
    <property type="project" value="UniProtKB-KW"/>
</dbReference>
<organism evidence="7 8">
    <name type="scientific">Roseomonas genomospecies 6</name>
    <dbReference type="NCBI Taxonomy" id="214106"/>
    <lineage>
        <taxon>Bacteria</taxon>
        <taxon>Pseudomonadati</taxon>
        <taxon>Pseudomonadota</taxon>
        <taxon>Alphaproteobacteria</taxon>
        <taxon>Acetobacterales</taxon>
        <taxon>Roseomonadaceae</taxon>
        <taxon>Roseomonas</taxon>
    </lineage>
</organism>
<dbReference type="InterPro" id="IPR014757">
    <property type="entry name" value="Tscrpt_reg_IclR_C"/>
</dbReference>